<feature type="domain" description="F-box" evidence="2">
    <location>
        <begin position="86"/>
        <end position="132"/>
    </location>
</feature>
<evidence type="ECO:0000313" key="3">
    <source>
        <dbReference type="EMBL" id="KAK9123260.1"/>
    </source>
</evidence>
<feature type="signal peptide" evidence="1">
    <location>
        <begin position="1"/>
        <end position="17"/>
    </location>
</feature>
<dbReference type="PROSITE" id="PS50181">
    <property type="entry name" value="FBOX"/>
    <property type="match status" value="1"/>
</dbReference>
<dbReference type="Proteomes" id="UP001417504">
    <property type="component" value="Unassembled WGS sequence"/>
</dbReference>
<evidence type="ECO:0000256" key="1">
    <source>
        <dbReference type="SAM" id="SignalP"/>
    </source>
</evidence>
<comment type="caution">
    <text evidence="3">The sequence shown here is derived from an EMBL/GenBank/DDBJ whole genome shotgun (WGS) entry which is preliminary data.</text>
</comment>
<dbReference type="SUPFAM" id="SSF81383">
    <property type="entry name" value="F-box domain"/>
    <property type="match status" value="1"/>
</dbReference>
<protein>
    <recommendedName>
        <fullName evidence="2">F-box domain-containing protein</fullName>
    </recommendedName>
</protein>
<dbReference type="Gene3D" id="1.20.1280.50">
    <property type="match status" value="1"/>
</dbReference>
<dbReference type="InterPro" id="IPR036047">
    <property type="entry name" value="F-box-like_dom_sf"/>
</dbReference>
<dbReference type="PANTHER" id="PTHR31482">
    <property type="entry name" value="ESTS AU081301(E20138)"/>
    <property type="match status" value="1"/>
</dbReference>
<feature type="chain" id="PRO_5042901120" description="F-box domain-containing protein" evidence="1">
    <location>
        <begin position="18"/>
        <end position="397"/>
    </location>
</feature>
<dbReference type="SMART" id="SM00256">
    <property type="entry name" value="FBOX"/>
    <property type="match status" value="1"/>
</dbReference>
<keyword evidence="4" id="KW-1185">Reference proteome</keyword>
<evidence type="ECO:0000313" key="4">
    <source>
        <dbReference type="Proteomes" id="UP001417504"/>
    </source>
</evidence>
<evidence type="ECO:0000259" key="2">
    <source>
        <dbReference type="PROSITE" id="PS50181"/>
    </source>
</evidence>
<keyword evidence="1" id="KW-0732">Signal</keyword>
<dbReference type="PANTHER" id="PTHR31482:SF18">
    <property type="entry name" value="ESTS AU081301(E20138)"/>
    <property type="match status" value="1"/>
</dbReference>
<sequence length="397" mass="46084">MLFFLVSCLSFILLSKSLPLESFSSWAIEMRLLPVWFLKGLSSFFVSWSTRRRIMDGLLGIQFSAVMGVRRSSVSPKVENFEQREEMSLLDLPELALECILGKLPPSALCNMAGVCRPLRERCRSDHLWERHMKEKWGGVIGHAANQVRLAQIIASRKNDLLDQSKQKGFVAYLSRVWPFSWIKTKLYGCSKPRSSLPADSVISWYLSIEAGKFWFPAQVYNRENGHVGFMLSCYDAELCYNSERETFHARYPPHGRRTIVLEEDVQWDRIRAPPVDTLPHDLHVSDCLNDLRPGDHIEIQWRKNKEFPYGWWYGVVGHLETCDGVESRCLCHDRDTVALEFNQYSMGSQWRRTIINRKDHREEGNEANGFYGGIRKLYNAEEIAVWKELWPTQALE</sequence>
<organism evidence="3 4">
    <name type="scientific">Stephania japonica</name>
    <dbReference type="NCBI Taxonomy" id="461633"/>
    <lineage>
        <taxon>Eukaryota</taxon>
        <taxon>Viridiplantae</taxon>
        <taxon>Streptophyta</taxon>
        <taxon>Embryophyta</taxon>
        <taxon>Tracheophyta</taxon>
        <taxon>Spermatophyta</taxon>
        <taxon>Magnoliopsida</taxon>
        <taxon>Ranunculales</taxon>
        <taxon>Menispermaceae</taxon>
        <taxon>Menispermoideae</taxon>
        <taxon>Cissampelideae</taxon>
        <taxon>Stephania</taxon>
    </lineage>
</organism>
<dbReference type="AlphaFoldDB" id="A0AAP0IXN5"/>
<gene>
    <name evidence="3" type="ORF">Sjap_012862</name>
</gene>
<reference evidence="3 4" key="1">
    <citation type="submission" date="2024-01" db="EMBL/GenBank/DDBJ databases">
        <title>Genome assemblies of Stephania.</title>
        <authorList>
            <person name="Yang L."/>
        </authorList>
    </citation>
    <scope>NUCLEOTIDE SEQUENCE [LARGE SCALE GENOMIC DNA]</scope>
    <source>
        <strain evidence="3">QJT</strain>
        <tissue evidence="3">Leaf</tissue>
    </source>
</reference>
<dbReference type="Pfam" id="PF12937">
    <property type="entry name" value="F-box-like"/>
    <property type="match status" value="1"/>
</dbReference>
<accession>A0AAP0IXN5</accession>
<name>A0AAP0IXN5_9MAGN</name>
<dbReference type="EMBL" id="JBBNAE010000005">
    <property type="protein sequence ID" value="KAK9123260.1"/>
    <property type="molecule type" value="Genomic_DNA"/>
</dbReference>
<proteinExistence type="predicted"/>
<dbReference type="InterPro" id="IPR001810">
    <property type="entry name" value="F-box_dom"/>
</dbReference>